<name>A0ABV5ZZL0_9PSEU</name>
<dbReference type="RefSeq" id="WP_377852382.1">
    <property type="nucleotide sequence ID" value="NZ_JBHLZU010000011.1"/>
</dbReference>
<proteinExistence type="predicted"/>
<dbReference type="EMBL" id="JBHLZU010000011">
    <property type="protein sequence ID" value="MFB9905099.1"/>
    <property type="molecule type" value="Genomic_DNA"/>
</dbReference>
<sequence>MDGYQVKPDSLLGYADGSESLADKFDQLERLLHQAKVDDQCFGPLGDALGISHSYFKLLDECKELTKGAGGYLRHTAAGLHQTHAIYKGTETGLSQGFDALGKGADGERA</sequence>
<gene>
    <name evidence="1" type="ORF">ACFFQA_14265</name>
</gene>
<evidence type="ECO:0000313" key="1">
    <source>
        <dbReference type="EMBL" id="MFB9905099.1"/>
    </source>
</evidence>
<protein>
    <recommendedName>
        <fullName evidence="3">ESX-1 secretion-associated protein</fullName>
    </recommendedName>
</protein>
<dbReference type="Proteomes" id="UP001589693">
    <property type="component" value="Unassembled WGS sequence"/>
</dbReference>
<accession>A0ABV5ZZL0</accession>
<keyword evidence="2" id="KW-1185">Reference proteome</keyword>
<evidence type="ECO:0000313" key="2">
    <source>
        <dbReference type="Proteomes" id="UP001589693"/>
    </source>
</evidence>
<comment type="caution">
    <text evidence="1">The sequence shown here is derived from an EMBL/GenBank/DDBJ whole genome shotgun (WGS) entry which is preliminary data.</text>
</comment>
<organism evidence="1 2">
    <name type="scientific">Allokutzneria oryzae</name>
    <dbReference type="NCBI Taxonomy" id="1378989"/>
    <lineage>
        <taxon>Bacteria</taxon>
        <taxon>Bacillati</taxon>
        <taxon>Actinomycetota</taxon>
        <taxon>Actinomycetes</taxon>
        <taxon>Pseudonocardiales</taxon>
        <taxon>Pseudonocardiaceae</taxon>
        <taxon>Allokutzneria</taxon>
    </lineage>
</organism>
<evidence type="ECO:0008006" key="3">
    <source>
        <dbReference type="Google" id="ProtNLM"/>
    </source>
</evidence>
<reference evidence="1 2" key="1">
    <citation type="submission" date="2024-09" db="EMBL/GenBank/DDBJ databases">
        <authorList>
            <person name="Sun Q."/>
            <person name="Mori K."/>
        </authorList>
    </citation>
    <scope>NUCLEOTIDE SEQUENCE [LARGE SCALE GENOMIC DNA]</scope>
    <source>
        <strain evidence="1 2">TBRC 7907</strain>
    </source>
</reference>